<evidence type="ECO:0000313" key="3">
    <source>
        <dbReference type="Proteomes" id="UP000821853"/>
    </source>
</evidence>
<dbReference type="VEuPathDB" id="VectorBase:HLOH_049836"/>
<dbReference type="AlphaFoldDB" id="A0A9J6H0Z4"/>
<dbReference type="Proteomes" id="UP000821853">
    <property type="component" value="Chromosome 8"/>
</dbReference>
<name>A0A9J6H0Z4_HAELO</name>
<organism evidence="2 3">
    <name type="scientific">Haemaphysalis longicornis</name>
    <name type="common">Bush tick</name>
    <dbReference type="NCBI Taxonomy" id="44386"/>
    <lineage>
        <taxon>Eukaryota</taxon>
        <taxon>Metazoa</taxon>
        <taxon>Ecdysozoa</taxon>
        <taxon>Arthropoda</taxon>
        <taxon>Chelicerata</taxon>
        <taxon>Arachnida</taxon>
        <taxon>Acari</taxon>
        <taxon>Parasitiformes</taxon>
        <taxon>Ixodida</taxon>
        <taxon>Ixodoidea</taxon>
        <taxon>Ixodidae</taxon>
        <taxon>Haemaphysalinae</taxon>
        <taxon>Haemaphysalis</taxon>
    </lineage>
</organism>
<feature type="region of interest" description="Disordered" evidence="1">
    <location>
        <begin position="174"/>
        <end position="208"/>
    </location>
</feature>
<accession>A0A9J6H0Z4</accession>
<dbReference type="EMBL" id="JABSTR010000010">
    <property type="protein sequence ID" value="KAH9380359.1"/>
    <property type="molecule type" value="Genomic_DNA"/>
</dbReference>
<comment type="caution">
    <text evidence="2">The sequence shown here is derived from an EMBL/GenBank/DDBJ whole genome shotgun (WGS) entry which is preliminary data.</text>
</comment>
<evidence type="ECO:0000256" key="1">
    <source>
        <dbReference type="SAM" id="MobiDB-lite"/>
    </source>
</evidence>
<evidence type="ECO:0000313" key="2">
    <source>
        <dbReference type="EMBL" id="KAH9380359.1"/>
    </source>
</evidence>
<reference evidence="2 3" key="1">
    <citation type="journal article" date="2020" name="Cell">
        <title>Large-Scale Comparative Analyses of Tick Genomes Elucidate Their Genetic Diversity and Vector Capacities.</title>
        <authorList>
            <consortium name="Tick Genome and Microbiome Consortium (TIGMIC)"/>
            <person name="Jia N."/>
            <person name="Wang J."/>
            <person name="Shi W."/>
            <person name="Du L."/>
            <person name="Sun Y."/>
            <person name="Zhan W."/>
            <person name="Jiang J.F."/>
            <person name="Wang Q."/>
            <person name="Zhang B."/>
            <person name="Ji P."/>
            <person name="Bell-Sakyi L."/>
            <person name="Cui X.M."/>
            <person name="Yuan T.T."/>
            <person name="Jiang B.G."/>
            <person name="Yang W.F."/>
            <person name="Lam T.T."/>
            <person name="Chang Q.C."/>
            <person name="Ding S.J."/>
            <person name="Wang X.J."/>
            <person name="Zhu J.G."/>
            <person name="Ruan X.D."/>
            <person name="Zhao L."/>
            <person name="Wei J.T."/>
            <person name="Ye R.Z."/>
            <person name="Que T.C."/>
            <person name="Du C.H."/>
            <person name="Zhou Y.H."/>
            <person name="Cheng J.X."/>
            <person name="Dai P.F."/>
            <person name="Guo W.B."/>
            <person name="Han X.H."/>
            <person name="Huang E.J."/>
            <person name="Li L.F."/>
            <person name="Wei W."/>
            <person name="Gao Y.C."/>
            <person name="Liu J.Z."/>
            <person name="Shao H.Z."/>
            <person name="Wang X."/>
            <person name="Wang C.C."/>
            <person name="Yang T.C."/>
            <person name="Huo Q.B."/>
            <person name="Li W."/>
            <person name="Chen H.Y."/>
            <person name="Chen S.E."/>
            <person name="Zhou L.G."/>
            <person name="Ni X.B."/>
            <person name="Tian J.H."/>
            <person name="Sheng Y."/>
            <person name="Liu T."/>
            <person name="Pan Y.S."/>
            <person name="Xia L.Y."/>
            <person name="Li J."/>
            <person name="Zhao F."/>
            <person name="Cao W.C."/>
        </authorList>
    </citation>
    <scope>NUCLEOTIDE SEQUENCE [LARGE SCALE GENOMIC DNA]</scope>
    <source>
        <strain evidence="2">HaeL-2018</strain>
    </source>
</reference>
<sequence>MSRLGTNQVRLVAAYRVTLLRGAIAKYPQSIQKASNAPESAFYAHVTIETHAAPNLIITSAPYEACTLALNEITSTQRGTIQEATAYLEPLPGTSRGVITELDPNPTNEQLPYILSANGQRILHARMFRILTTALITFEGVHVPFSIKLYCLLVVALTNKPDSVVNSAVNLESDEMSAPIPTSPSASDATCLTPKQNRSADSRVTSGG</sequence>
<proteinExistence type="predicted"/>
<feature type="compositionally biased region" description="Polar residues" evidence="1">
    <location>
        <begin position="183"/>
        <end position="208"/>
    </location>
</feature>
<keyword evidence="3" id="KW-1185">Reference proteome</keyword>
<gene>
    <name evidence="2" type="ORF">HPB48_014526</name>
</gene>
<protein>
    <submittedName>
        <fullName evidence="2">Uncharacterized protein</fullName>
    </submittedName>
</protein>